<comment type="caution">
    <text evidence="3">The sequence shown here is derived from an EMBL/GenBank/DDBJ whole genome shotgun (WGS) entry which is preliminary data.</text>
</comment>
<protein>
    <submittedName>
        <fullName evidence="3">Uncharacterized protein</fullName>
    </submittedName>
</protein>
<feature type="compositionally biased region" description="Polar residues" evidence="1">
    <location>
        <begin position="413"/>
        <end position="436"/>
    </location>
</feature>
<organism evidence="3 4">
    <name type="scientific">Gomphillus americanus</name>
    <dbReference type="NCBI Taxonomy" id="1940652"/>
    <lineage>
        <taxon>Eukaryota</taxon>
        <taxon>Fungi</taxon>
        <taxon>Dikarya</taxon>
        <taxon>Ascomycota</taxon>
        <taxon>Pezizomycotina</taxon>
        <taxon>Lecanoromycetes</taxon>
        <taxon>OSLEUM clade</taxon>
        <taxon>Ostropomycetidae</taxon>
        <taxon>Ostropales</taxon>
        <taxon>Graphidaceae</taxon>
        <taxon>Gomphilloideae</taxon>
        <taxon>Gomphillus</taxon>
    </lineage>
</organism>
<dbReference type="Proteomes" id="UP000664169">
    <property type="component" value="Unassembled WGS sequence"/>
</dbReference>
<dbReference type="AlphaFoldDB" id="A0A8H3ENR8"/>
<reference evidence="3" key="1">
    <citation type="submission" date="2021-03" db="EMBL/GenBank/DDBJ databases">
        <authorList>
            <person name="Tagirdzhanova G."/>
        </authorList>
    </citation>
    <scope>NUCLEOTIDE SEQUENCE</scope>
</reference>
<feature type="compositionally biased region" description="Low complexity" evidence="1">
    <location>
        <begin position="192"/>
        <end position="217"/>
    </location>
</feature>
<proteinExistence type="predicted"/>
<feature type="region of interest" description="Disordered" evidence="1">
    <location>
        <begin position="184"/>
        <end position="235"/>
    </location>
</feature>
<name>A0A8H3ENR8_9LECA</name>
<evidence type="ECO:0000313" key="4">
    <source>
        <dbReference type="Proteomes" id="UP000664169"/>
    </source>
</evidence>
<evidence type="ECO:0000256" key="1">
    <source>
        <dbReference type="SAM" id="MobiDB-lite"/>
    </source>
</evidence>
<feature type="compositionally biased region" description="Polar residues" evidence="1">
    <location>
        <begin position="374"/>
        <end position="389"/>
    </location>
</feature>
<keyword evidence="4" id="KW-1185">Reference proteome</keyword>
<dbReference type="EMBL" id="CAJPDQ010000005">
    <property type="protein sequence ID" value="CAF9909874.1"/>
    <property type="molecule type" value="Genomic_DNA"/>
</dbReference>
<evidence type="ECO:0000256" key="2">
    <source>
        <dbReference type="SAM" id="Phobius"/>
    </source>
</evidence>
<keyword evidence="2" id="KW-0472">Membrane</keyword>
<gene>
    <name evidence="3" type="ORF">GOMPHAMPRED_006891</name>
</gene>
<keyword evidence="2" id="KW-1133">Transmembrane helix</keyword>
<sequence length="436" mass="46090">MHIRIPSPTVKQRDNGAGLAITTTFVPAPQCTQSHLTMLGRQQFFVWLNEPVPVVGTTVSFCYPQQFMTSYLDSLAGTTLPAFSPLVCPQNYQTISKEDLGGDAPYIICCPDNYGFAPPAAPDPNRPGVGGTCYSNIISTTVTKYNEDAYSGLIFFSTSGQAYAHPLDGYAFQGQHIATTSQAIVAPPPPTSAASSQSPSETAISKPESTSTTPESTIAISKSAPTSQKHNTLPQSLSTQTFSPIAVSTAPSSIIPLFTSGTTVIYSTIPPSLVTIYTAQPIGTSTTSPQSSALPSSTPIQSSALDNGQKAGIAIGVILGTMLFGAVTFFLLRRRRSRSVPAQVSHTPPYTHGKPSLADHPSTRGYPNEKQLYKSASSTDYHELNSPQMETYELGAGGDGDPVRSIAKELEATPTQKGAQDLASSTRDSISSPNKI</sequence>
<evidence type="ECO:0000313" key="3">
    <source>
        <dbReference type="EMBL" id="CAF9909874.1"/>
    </source>
</evidence>
<feature type="region of interest" description="Disordered" evidence="1">
    <location>
        <begin position="340"/>
        <end position="436"/>
    </location>
</feature>
<keyword evidence="2" id="KW-0812">Transmembrane</keyword>
<accession>A0A8H3ENR8</accession>
<feature type="compositionally biased region" description="Polar residues" evidence="1">
    <location>
        <begin position="218"/>
        <end position="235"/>
    </location>
</feature>
<dbReference type="OrthoDB" id="5985073at2759"/>
<feature type="transmembrane region" description="Helical" evidence="2">
    <location>
        <begin position="311"/>
        <end position="332"/>
    </location>
</feature>